<evidence type="ECO:0000313" key="2">
    <source>
        <dbReference type="EMBL" id="MBS3059535.1"/>
    </source>
</evidence>
<dbReference type="InterPro" id="IPR036390">
    <property type="entry name" value="WH_DNA-bd_sf"/>
</dbReference>
<dbReference type="Proteomes" id="UP000577419">
    <property type="component" value="Unassembled WGS sequence"/>
</dbReference>
<evidence type="ECO:0000313" key="3">
    <source>
        <dbReference type="Proteomes" id="UP000577419"/>
    </source>
</evidence>
<reference evidence="2" key="3">
    <citation type="submission" date="2021-05" db="EMBL/GenBank/DDBJ databases">
        <title>Protein family content uncovers lineage relationships and bacterial pathway maintenance mechanisms in DPANN archaea.</title>
        <authorList>
            <person name="Castelle C.J."/>
            <person name="Meheust R."/>
            <person name="Jaffe A.L."/>
            <person name="Seitz K."/>
            <person name="Gong X."/>
            <person name="Baker B.J."/>
            <person name="Banfield J.F."/>
        </authorList>
    </citation>
    <scope>NUCLEOTIDE SEQUENCE</scope>
    <source>
        <strain evidence="2">RIFCSPHIGHO2_01_FULL_GW2011_AR10_43_9</strain>
    </source>
</reference>
<name>A0A7J4IUJ8_9ARCH</name>
<evidence type="ECO:0000313" key="1">
    <source>
        <dbReference type="EMBL" id="HIH07915.1"/>
    </source>
</evidence>
<comment type="caution">
    <text evidence="1">The sequence shown here is derived from an EMBL/GenBank/DDBJ whole genome shotgun (WGS) entry which is preliminary data.</text>
</comment>
<reference evidence="1" key="1">
    <citation type="journal article" date="2020" name="bioRxiv">
        <title>A rank-normalized archaeal taxonomy based on genome phylogeny resolves widespread incomplete and uneven classifications.</title>
        <authorList>
            <person name="Rinke C."/>
            <person name="Chuvochina M."/>
            <person name="Mussig A.J."/>
            <person name="Chaumeil P.-A."/>
            <person name="Waite D.W."/>
            <person name="Whitman W.B."/>
            <person name="Parks D.H."/>
            <person name="Hugenholtz P."/>
        </authorList>
    </citation>
    <scope>NUCLEOTIDE SEQUENCE</scope>
    <source>
        <strain evidence="1">UBA10011</strain>
    </source>
</reference>
<organism evidence="1 3">
    <name type="scientific">Candidatus Iainarchaeum sp</name>
    <dbReference type="NCBI Taxonomy" id="3101447"/>
    <lineage>
        <taxon>Archaea</taxon>
        <taxon>Candidatus Iainarchaeota</taxon>
        <taxon>Candidatus Iainarchaeia</taxon>
        <taxon>Candidatus Iainarchaeales</taxon>
        <taxon>Candidatus Iainarchaeaceae</taxon>
        <taxon>Candidatus Iainarchaeum</taxon>
    </lineage>
</organism>
<sequence>MDLPPNIQLTKRAMLRWFALSFGLISEKESRSTILDVLDALFFFHFAKKQPSTNEILEFLQQQSKPVSDKLLRYHLKRLIDAGFLQRKKLKYFFAHSPYAEKHDLKAGFNHNVTSSINKSLADIESVLDRLSHTYRQ</sequence>
<protein>
    <submittedName>
        <fullName evidence="1">Uncharacterized protein</fullName>
    </submittedName>
</protein>
<dbReference type="EMBL" id="DUFG01000006">
    <property type="protein sequence ID" value="HIH07915.1"/>
    <property type="molecule type" value="Genomic_DNA"/>
</dbReference>
<dbReference type="SUPFAM" id="SSF46785">
    <property type="entry name" value="Winged helix' DNA-binding domain"/>
    <property type="match status" value="1"/>
</dbReference>
<accession>A0A7J4IUJ8</accession>
<dbReference type="AlphaFoldDB" id="A0A7J4IUJ8"/>
<dbReference type="Proteomes" id="UP000683213">
    <property type="component" value="Unassembled WGS sequence"/>
</dbReference>
<proteinExistence type="predicted"/>
<dbReference type="EMBL" id="JAGVWF010000055">
    <property type="protein sequence ID" value="MBS3059535.1"/>
    <property type="molecule type" value="Genomic_DNA"/>
</dbReference>
<gene>
    <name evidence="1" type="ORF">HA237_00945</name>
    <name evidence="2" type="ORF">J4224_03890</name>
</gene>
<reference evidence="2" key="2">
    <citation type="submission" date="2021-03" db="EMBL/GenBank/DDBJ databases">
        <authorList>
            <person name="Jaffe A."/>
        </authorList>
    </citation>
    <scope>NUCLEOTIDE SEQUENCE</scope>
    <source>
        <strain evidence="2">RIFCSPHIGHO2_01_FULL_GW2011_AR10_43_9</strain>
    </source>
</reference>